<keyword evidence="2" id="KW-0732">Signal</keyword>
<evidence type="ECO:0000313" key="3">
    <source>
        <dbReference type="EMBL" id="KAG0716096.1"/>
    </source>
</evidence>
<dbReference type="EMBL" id="JACEEZ010019097">
    <property type="protein sequence ID" value="KAG0716096.1"/>
    <property type="molecule type" value="Genomic_DNA"/>
</dbReference>
<feature type="chain" id="PRO_5035194698" description="IGFBP N-terminal domain-containing protein" evidence="2">
    <location>
        <begin position="24"/>
        <end position="166"/>
    </location>
</feature>
<evidence type="ECO:0000256" key="1">
    <source>
        <dbReference type="SAM" id="MobiDB-lite"/>
    </source>
</evidence>
<dbReference type="AlphaFoldDB" id="A0A8J4Y3H7"/>
<evidence type="ECO:0008006" key="5">
    <source>
        <dbReference type="Google" id="ProtNLM"/>
    </source>
</evidence>
<proteinExistence type="predicted"/>
<keyword evidence="4" id="KW-1185">Reference proteome</keyword>
<reference evidence="3" key="1">
    <citation type="submission" date="2020-07" db="EMBL/GenBank/DDBJ databases">
        <title>The High-quality genome of the commercially important snow crab, Chionoecetes opilio.</title>
        <authorList>
            <person name="Jeong J.-H."/>
            <person name="Ryu S."/>
        </authorList>
    </citation>
    <scope>NUCLEOTIDE SEQUENCE</scope>
    <source>
        <strain evidence="3">MADBK_172401_WGS</strain>
        <tissue evidence="3">Digestive gland</tissue>
    </source>
</reference>
<gene>
    <name evidence="3" type="ORF">GWK47_010442</name>
</gene>
<dbReference type="PROSITE" id="PS51257">
    <property type="entry name" value="PROKAR_LIPOPROTEIN"/>
    <property type="match status" value="1"/>
</dbReference>
<name>A0A8J4Y3H7_CHIOP</name>
<organism evidence="3 4">
    <name type="scientific">Chionoecetes opilio</name>
    <name type="common">Atlantic snow crab</name>
    <name type="synonym">Cancer opilio</name>
    <dbReference type="NCBI Taxonomy" id="41210"/>
    <lineage>
        <taxon>Eukaryota</taxon>
        <taxon>Metazoa</taxon>
        <taxon>Ecdysozoa</taxon>
        <taxon>Arthropoda</taxon>
        <taxon>Crustacea</taxon>
        <taxon>Multicrustacea</taxon>
        <taxon>Malacostraca</taxon>
        <taxon>Eumalacostraca</taxon>
        <taxon>Eucarida</taxon>
        <taxon>Decapoda</taxon>
        <taxon>Pleocyemata</taxon>
        <taxon>Brachyura</taxon>
        <taxon>Eubrachyura</taxon>
        <taxon>Majoidea</taxon>
        <taxon>Majidae</taxon>
        <taxon>Chionoecetes</taxon>
    </lineage>
</organism>
<protein>
    <recommendedName>
        <fullName evidence="5">IGFBP N-terminal domain-containing protein</fullName>
    </recommendedName>
</protein>
<dbReference type="Proteomes" id="UP000770661">
    <property type="component" value="Unassembled WGS sequence"/>
</dbReference>
<accession>A0A8J4Y3H7</accession>
<evidence type="ECO:0000256" key="2">
    <source>
        <dbReference type="SAM" id="SignalP"/>
    </source>
</evidence>
<comment type="caution">
    <text evidence="3">The sequence shown here is derived from an EMBL/GenBank/DDBJ whole genome shotgun (WGS) entry which is preliminary data.</text>
</comment>
<feature type="region of interest" description="Disordered" evidence="1">
    <location>
        <begin position="143"/>
        <end position="166"/>
    </location>
</feature>
<evidence type="ECO:0000313" key="4">
    <source>
        <dbReference type="Proteomes" id="UP000770661"/>
    </source>
</evidence>
<sequence length="166" mass="18410">MRCCPALLTATLLVVVTLQGCEAYRPYPYPHYPTSQPCGPCESLVRGSCRRIPHCPQKVQCGDCERRVGSACVRKHPCSASRPVPGLIGMGSSGFQESYEELQGSGRQHKVRSCNTWSLHSRYLPPAPSRTHDVPMRFASVAVADDEGEVAGQRKPQQRRRQESEE</sequence>
<feature type="signal peptide" evidence="2">
    <location>
        <begin position="1"/>
        <end position="23"/>
    </location>
</feature>